<dbReference type="InterPro" id="IPR005061">
    <property type="entry name" value="Ist1"/>
</dbReference>
<dbReference type="GeneID" id="125419323"/>
<name>A0ABM3I5J6_ZIZJJ</name>
<protein>
    <submittedName>
        <fullName evidence="3">Uncharacterized protein LOC125419323</fullName>
    </submittedName>
</protein>
<organism evidence="2 3">
    <name type="scientific">Ziziphus jujuba</name>
    <name type="common">Chinese jujube</name>
    <name type="synonym">Ziziphus sativa</name>
    <dbReference type="NCBI Taxonomy" id="326968"/>
    <lineage>
        <taxon>Eukaryota</taxon>
        <taxon>Viridiplantae</taxon>
        <taxon>Streptophyta</taxon>
        <taxon>Embryophyta</taxon>
        <taxon>Tracheophyta</taxon>
        <taxon>Spermatophyta</taxon>
        <taxon>Magnoliopsida</taxon>
        <taxon>eudicotyledons</taxon>
        <taxon>Gunneridae</taxon>
        <taxon>Pentapetalae</taxon>
        <taxon>rosids</taxon>
        <taxon>fabids</taxon>
        <taxon>Rosales</taxon>
        <taxon>Rhamnaceae</taxon>
        <taxon>Paliureae</taxon>
        <taxon>Ziziphus</taxon>
    </lineage>
</organism>
<comment type="similarity">
    <text evidence="1">Belongs to the IST1 family.</text>
</comment>
<proteinExistence type="inferred from homology"/>
<evidence type="ECO:0000256" key="1">
    <source>
        <dbReference type="ARBA" id="ARBA00005536"/>
    </source>
</evidence>
<dbReference type="RefSeq" id="XP_048321052.2">
    <property type="nucleotide sequence ID" value="XM_048465095.2"/>
</dbReference>
<evidence type="ECO:0000313" key="3">
    <source>
        <dbReference type="RefSeq" id="XP_048321052.2"/>
    </source>
</evidence>
<evidence type="ECO:0000313" key="2">
    <source>
        <dbReference type="Proteomes" id="UP001652623"/>
    </source>
</evidence>
<accession>A0ABM3I5J6</accession>
<dbReference type="Pfam" id="PF03398">
    <property type="entry name" value="Ist1"/>
    <property type="match status" value="1"/>
</dbReference>
<sequence>MESLSHVCKFRNLQELSIGVGEAVASLVYAASRCGELPELQLMRSLFRDLVGYEFEILNVELLHGNLVDIDLIDNLCINSIPDGEIHILIRDIAKEYFLPVENNFTKQHQNATCGDNNGIGIQASKYETARKMA</sequence>
<gene>
    <name evidence="3" type="primary">LOC125419323</name>
</gene>
<dbReference type="InterPro" id="IPR042277">
    <property type="entry name" value="IST1-like"/>
</dbReference>
<dbReference type="Proteomes" id="UP001652623">
    <property type="component" value="Chromosome 11"/>
</dbReference>
<dbReference type="Gene3D" id="1.20.1260.60">
    <property type="entry name" value="Vacuolar protein sorting-associated protein Ist1"/>
    <property type="match status" value="1"/>
</dbReference>
<dbReference type="PANTHER" id="PTHR12161">
    <property type="entry name" value="IST1 FAMILY MEMBER"/>
    <property type="match status" value="1"/>
</dbReference>
<dbReference type="PANTHER" id="PTHR12161:SF58">
    <property type="entry name" value="REGULATOR OF VPS4 ACTIVITY IN THE MVB PATHWAY PROTEIN"/>
    <property type="match status" value="1"/>
</dbReference>
<reference evidence="3" key="1">
    <citation type="submission" date="2025-08" db="UniProtKB">
        <authorList>
            <consortium name="RefSeq"/>
        </authorList>
    </citation>
    <scope>IDENTIFICATION</scope>
    <source>
        <tissue evidence="3">Seedling</tissue>
    </source>
</reference>
<keyword evidence="2" id="KW-1185">Reference proteome</keyword>